<proteinExistence type="inferred from homology"/>
<keyword evidence="5" id="KW-1185">Reference proteome</keyword>
<dbReference type="EMBL" id="JACBJI010000001">
    <property type="protein sequence ID" value="NYA69534.1"/>
    <property type="molecule type" value="Genomic_DNA"/>
</dbReference>
<dbReference type="GO" id="GO:0016491">
    <property type="term" value="F:oxidoreductase activity"/>
    <property type="evidence" value="ECO:0007669"/>
    <property type="project" value="UniProtKB-KW"/>
</dbReference>
<dbReference type="InterPro" id="IPR036291">
    <property type="entry name" value="NAD(P)-bd_dom_sf"/>
</dbReference>
<dbReference type="Proteomes" id="UP000535020">
    <property type="component" value="Unassembled WGS sequence"/>
</dbReference>
<sequence>MKTSKNTILITGGGSGIGFEMAKLFSANGNKVIITGRSKERLEQAISKLPGANYIQADVTKAEDVDRLVQTINIHFSSLNILINNAGNAQYYRLTDENANAFDKAQEEITTNYLSTIRLTEKLLALLQKNGSAAIANVSSIVGFVPTTHLPTYSASKAALHSYTRVLRHTLERDNQDVKVFELMPPLVNTEFSKAIGGENGMDPKDVALALANGFEQGIFEIRPGITEELYTLYLSSPEAALAALNN</sequence>
<organism evidence="4 5">
    <name type="scientific">Flavobacterium agri</name>
    <dbReference type="NCBI Taxonomy" id="2743471"/>
    <lineage>
        <taxon>Bacteria</taxon>
        <taxon>Pseudomonadati</taxon>
        <taxon>Bacteroidota</taxon>
        <taxon>Flavobacteriia</taxon>
        <taxon>Flavobacteriales</taxon>
        <taxon>Flavobacteriaceae</taxon>
        <taxon>Flavobacterium</taxon>
    </lineage>
</organism>
<dbReference type="PRINTS" id="PR00080">
    <property type="entry name" value="SDRFAMILY"/>
</dbReference>
<dbReference type="AlphaFoldDB" id="A0A7Y8XYZ3"/>
<dbReference type="SUPFAM" id="SSF51735">
    <property type="entry name" value="NAD(P)-binding Rossmann-fold domains"/>
    <property type="match status" value="1"/>
</dbReference>
<dbReference type="PANTHER" id="PTHR44196">
    <property type="entry name" value="DEHYDROGENASE/REDUCTASE SDR FAMILY MEMBER 7B"/>
    <property type="match status" value="1"/>
</dbReference>
<dbReference type="Gene3D" id="3.40.50.720">
    <property type="entry name" value="NAD(P)-binding Rossmann-like Domain"/>
    <property type="match status" value="1"/>
</dbReference>
<dbReference type="PANTHER" id="PTHR44196:SF1">
    <property type="entry name" value="DEHYDROGENASE_REDUCTASE SDR FAMILY MEMBER 7B"/>
    <property type="match status" value="1"/>
</dbReference>
<evidence type="ECO:0000256" key="2">
    <source>
        <dbReference type="ARBA" id="ARBA00023002"/>
    </source>
</evidence>
<evidence type="ECO:0000313" key="5">
    <source>
        <dbReference type="Proteomes" id="UP000535020"/>
    </source>
</evidence>
<comment type="similarity">
    <text evidence="1 3">Belongs to the short-chain dehydrogenases/reductases (SDR) family.</text>
</comment>
<dbReference type="Pfam" id="PF00106">
    <property type="entry name" value="adh_short"/>
    <property type="match status" value="1"/>
</dbReference>
<dbReference type="InterPro" id="IPR020904">
    <property type="entry name" value="Sc_DH/Rdtase_CS"/>
</dbReference>
<dbReference type="InterPro" id="IPR002347">
    <property type="entry name" value="SDR_fam"/>
</dbReference>
<dbReference type="PROSITE" id="PS00061">
    <property type="entry name" value="ADH_SHORT"/>
    <property type="match status" value="1"/>
</dbReference>
<protein>
    <submittedName>
        <fullName evidence="4">SDR family NAD(P)-dependent oxidoreductase</fullName>
    </submittedName>
</protein>
<dbReference type="RefSeq" id="WP_176004358.1">
    <property type="nucleotide sequence ID" value="NZ_JABWMI010000002.1"/>
</dbReference>
<dbReference type="PRINTS" id="PR00081">
    <property type="entry name" value="GDHRDH"/>
</dbReference>
<evidence type="ECO:0000313" key="4">
    <source>
        <dbReference type="EMBL" id="NYA69534.1"/>
    </source>
</evidence>
<comment type="caution">
    <text evidence="4">The sequence shown here is derived from an EMBL/GenBank/DDBJ whole genome shotgun (WGS) entry which is preliminary data.</text>
</comment>
<dbReference type="GO" id="GO:0016020">
    <property type="term" value="C:membrane"/>
    <property type="evidence" value="ECO:0007669"/>
    <property type="project" value="TreeGrafter"/>
</dbReference>
<accession>A0A7Y8XYZ3</accession>
<evidence type="ECO:0000256" key="1">
    <source>
        <dbReference type="ARBA" id="ARBA00006484"/>
    </source>
</evidence>
<evidence type="ECO:0000256" key="3">
    <source>
        <dbReference type="RuleBase" id="RU000363"/>
    </source>
</evidence>
<reference evidence="4 5" key="1">
    <citation type="submission" date="2020-07" db="EMBL/GenBank/DDBJ databases">
        <authorList>
            <person name="Sun Q."/>
        </authorList>
    </citation>
    <scope>NUCLEOTIDE SEQUENCE [LARGE SCALE GENOMIC DNA]</scope>
    <source>
        <strain evidence="4 5">MAH-1</strain>
    </source>
</reference>
<name>A0A7Y8XYZ3_9FLAO</name>
<gene>
    <name evidence="4" type="ORF">HZF10_01280</name>
</gene>
<keyword evidence="2" id="KW-0560">Oxidoreductase</keyword>